<organism evidence="2 3">
    <name type="scientific">Dactylosporangium fulvum</name>
    <dbReference type="NCBI Taxonomy" id="53359"/>
    <lineage>
        <taxon>Bacteria</taxon>
        <taxon>Bacillati</taxon>
        <taxon>Actinomycetota</taxon>
        <taxon>Actinomycetes</taxon>
        <taxon>Micromonosporales</taxon>
        <taxon>Micromonosporaceae</taxon>
        <taxon>Dactylosporangium</taxon>
    </lineage>
</organism>
<feature type="transmembrane region" description="Helical" evidence="1">
    <location>
        <begin position="29"/>
        <end position="50"/>
    </location>
</feature>
<name>A0ABY5WBC6_9ACTN</name>
<gene>
    <name evidence="2" type="ORF">Dfulv_22010</name>
</gene>
<reference evidence="2" key="2">
    <citation type="submission" date="2022-09" db="EMBL/GenBank/DDBJ databases">
        <title>Biosynthetic gene clusters of Dactylosporangioum fulvum.</title>
        <authorList>
            <person name="Caradec T."/>
        </authorList>
    </citation>
    <scope>NUCLEOTIDE SEQUENCE</scope>
    <source>
        <strain evidence="2">NRRL B-16292</strain>
    </source>
</reference>
<dbReference type="Proteomes" id="UP001059617">
    <property type="component" value="Chromosome"/>
</dbReference>
<keyword evidence="3" id="KW-1185">Reference proteome</keyword>
<keyword evidence="1" id="KW-0812">Transmembrane</keyword>
<sequence>MRMTLAVLWLVAGMALTVASWHVRGVLDWPGWLGVPLTMALFFATGWGFARILSTSPRA</sequence>
<evidence type="ECO:0000313" key="3">
    <source>
        <dbReference type="Proteomes" id="UP001059617"/>
    </source>
</evidence>
<keyword evidence="1" id="KW-1133">Transmembrane helix</keyword>
<evidence type="ECO:0000256" key="1">
    <source>
        <dbReference type="SAM" id="Phobius"/>
    </source>
</evidence>
<dbReference type="RefSeq" id="WP_259866275.1">
    <property type="nucleotide sequence ID" value="NZ_BAAAST010000004.1"/>
</dbReference>
<evidence type="ECO:0008006" key="4">
    <source>
        <dbReference type="Google" id="ProtNLM"/>
    </source>
</evidence>
<keyword evidence="1" id="KW-0472">Membrane</keyword>
<protein>
    <recommendedName>
        <fullName evidence="4">DUF4175 domain-containing protein</fullName>
    </recommendedName>
</protein>
<proteinExistence type="predicted"/>
<accession>A0ABY5WBC6</accession>
<reference evidence="2" key="1">
    <citation type="submission" date="2021-04" db="EMBL/GenBank/DDBJ databases">
        <authorList>
            <person name="Hartkoorn R.C."/>
            <person name="Beaudoing E."/>
            <person name="Hot D."/>
        </authorList>
    </citation>
    <scope>NUCLEOTIDE SEQUENCE</scope>
    <source>
        <strain evidence="2">NRRL B-16292</strain>
    </source>
</reference>
<evidence type="ECO:0000313" key="2">
    <source>
        <dbReference type="EMBL" id="UWP86769.1"/>
    </source>
</evidence>
<dbReference type="EMBL" id="CP073720">
    <property type="protein sequence ID" value="UWP86769.1"/>
    <property type="molecule type" value="Genomic_DNA"/>
</dbReference>